<evidence type="ECO:0000256" key="1">
    <source>
        <dbReference type="ARBA" id="ARBA00004123"/>
    </source>
</evidence>
<dbReference type="PROSITE" id="PS50157">
    <property type="entry name" value="ZINC_FINGER_C2H2_2"/>
    <property type="match status" value="1"/>
</dbReference>
<keyword evidence="12" id="KW-1185">Reference proteome</keyword>
<dbReference type="PANTHER" id="PTHR45801">
    <property type="entry name" value="OS07G0101800 PROTEIN"/>
    <property type="match status" value="1"/>
</dbReference>
<dbReference type="SMART" id="SM00355">
    <property type="entry name" value="ZnF_C2H2"/>
    <property type="match status" value="1"/>
</dbReference>
<dbReference type="InterPro" id="IPR052426">
    <property type="entry name" value="Plant_dev_regulator"/>
</dbReference>
<dbReference type="InterPro" id="IPR036236">
    <property type="entry name" value="Znf_C2H2_sf"/>
</dbReference>
<evidence type="ECO:0000256" key="2">
    <source>
        <dbReference type="ARBA" id="ARBA00022723"/>
    </source>
</evidence>
<keyword evidence="6" id="KW-0804">Transcription</keyword>
<dbReference type="SUPFAM" id="SSF57667">
    <property type="entry name" value="beta-beta-alpha zinc fingers"/>
    <property type="match status" value="1"/>
</dbReference>
<keyword evidence="2" id="KW-0479">Metal-binding</keyword>
<reference evidence="11" key="1">
    <citation type="submission" date="2023-10" db="EMBL/GenBank/DDBJ databases">
        <title>Chromosome-level genome of the transformable northern wattle, Acacia crassicarpa.</title>
        <authorList>
            <person name="Massaro I."/>
            <person name="Sinha N.R."/>
            <person name="Poethig S."/>
            <person name="Leichty A.R."/>
        </authorList>
    </citation>
    <scope>NUCLEOTIDE SEQUENCE</scope>
    <source>
        <strain evidence="11">Acra3RX</strain>
        <tissue evidence="11">Leaf</tissue>
    </source>
</reference>
<evidence type="ECO:0000256" key="7">
    <source>
        <dbReference type="ARBA" id="ARBA00023242"/>
    </source>
</evidence>
<keyword evidence="4" id="KW-0862">Zinc</keyword>
<accession>A0AAE1KAW5</accession>
<evidence type="ECO:0000256" key="5">
    <source>
        <dbReference type="ARBA" id="ARBA00023015"/>
    </source>
</evidence>
<evidence type="ECO:0000313" key="12">
    <source>
        <dbReference type="Proteomes" id="UP001293593"/>
    </source>
</evidence>
<dbReference type="InterPro" id="IPR013087">
    <property type="entry name" value="Znf_C2H2_type"/>
</dbReference>
<evidence type="ECO:0000259" key="10">
    <source>
        <dbReference type="PROSITE" id="PS50157"/>
    </source>
</evidence>
<evidence type="ECO:0000256" key="6">
    <source>
        <dbReference type="ARBA" id="ARBA00023163"/>
    </source>
</evidence>
<comment type="caution">
    <text evidence="11">The sequence shown here is derived from an EMBL/GenBank/DDBJ whole genome shotgun (WGS) entry which is preliminary data.</text>
</comment>
<protein>
    <recommendedName>
        <fullName evidence="10">C2H2-type domain-containing protein</fullName>
    </recommendedName>
</protein>
<evidence type="ECO:0000313" key="11">
    <source>
        <dbReference type="EMBL" id="KAK4268730.1"/>
    </source>
</evidence>
<dbReference type="GO" id="GO:0005634">
    <property type="term" value="C:nucleus"/>
    <property type="evidence" value="ECO:0007669"/>
    <property type="project" value="UniProtKB-SubCell"/>
</dbReference>
<dbReference type="Proteomes" id="UP001293593">
    <property type="component" value="Unassembled WGS sequence"/>
</dbReference>
<dbReference type="GO" id="GO:0008270">
    <property type="term" value="F:zinc ion binding"/>
    <property type="evidence" value="ECO:0007669"/>
    <property type="project" value="UniProtKB-KW"/>
</dbReference>
<gene>
    <name evidence="11" type="ORF">QN277_025342</name>
</gene>
<evidence type="ECO:0000256" key="9">
    <source>
        <dbReference type="SAM" id="MobiDB-lite"/>
    </source>
</evidence>
<dbReference type="EMBL" id="JAWXYG010000007">
    <property type="protein sequence ID" value="KAK4268730.1"/>
    <property type="molecule type" value="Genomic_DNA"/>
</dbReference>
<dbReference type="Gene3D" id="3.30.160.60">
    <property type="entry name" value="Classic Zinc Finger"/>
    <property type="match status" value="1"/>
</dbReference>
<keyword evidence="3 8" id="KW-0863">Zinc-finger</keyword>
<keyword evidence="7" id="KW-0539">Nucleus</keyword>
<dbReference type="PROSITE" id="PS00028">
    <property type="entry name" value="ZINC_FINGER_C2H2_1"/>
    <property type="match status" value="1"/>
</dbReference>
<organism evidence="11 12">
    <name type="scientific">Acacia crassicarpa</name>
    <name type="common">northern wattle</name>
    <dbReference type="NCBI Taxonomy" id="499986"/>
    <lineage>
        <taxon>Eukaryota</taxon>
        <taxon>Viridiplantae</taxon>
        <taxon>Streptophyta</taxon>
        <taxon>Embryophyta</taxon>
        <taxon>Tracheophyta</taxon>
        <taxon>Spermatophyta</taxon>
        <taxon>Magnoliopsida</taxon>
        <taxon>eudicotyledons</taxon>
        <taxon>Gunneridae</taxon>
        <taxon>Pentapetalae</taxon>
        <taxon>rosids</taxon>
        <taxon>fabids</taxon>
        <taxon>Fabales</taxon>
        <taxon>Fabaceae</taxon>
        <taxon>Caesalpinioideae</taxon>
        <taxon>mimosoid clade</taxon>
        <taxon>Acacieae</taxon>
        <taxon>Acacia</taxon>
    </lineage>
</organism>
<evidence type="ECO:0000256" key="4">
    <source>
        <dbReference type="ARBA" id="ARBA00022833"/>
    </source>
</evidence>
<evidence type="ECO:0000256" key="8">
    <source>
        <dbReference type="PROSITE-ProRule" id="PRU00042"/>
    </source>
</evidence>
<dbReference type="PANTHER" id="PTHR45801:SF94">
    <property type="entry name" value="ZINC FINGER PROTEIN 10"/>
    <property type="match status" value="1"/>
</dbReference>
<feature type="compositionally biased region" description="Basic and acidic residues" evidence="9">
    <location>
        <begin position="97"/>
        <end position="109"/>
    </location>
</feature>
<feature type="region of interest" description="Disordered" evidence="9">
    <location>
        <begin position="80"/>
        <end position="110"/>
    </location>
</feature>
<feature type="compositionally biased region" description="Basic residues" evidence="9">
    <location>
        <begin position="81"/>
        <end position="90"/>
    </location>
</feature>
<proteinExistence type="predicted"/>
<dbReference type="Pfam" id="PF13912">
    <property type="entry name" value="zf-C2H2_6"/>
    <property type="match status" value="1"/>
</dbReference>
<sequence>MEKEGQCWIWTKRKHSSLSSYNNSTLSSPTTHKFSYGDSWEEQAFAEDERLGGCIWPPRSYSCSFCNREFRSAQALGGHMNVHRRDRARLKQPPSPHKQDETTTLDRHHQNSFSSSCLPCSNANPNCDHHHHLEAKFAHPSLIIQENSSPPDDSCISWSNFAKQRLYSCKVDLIGTEDKMSKIIDTDDYHKDEAGIMSYKRRRIIDDSSSIIPVVNRNDNMIKSQMLEFISPSSIIEELDLELRLGHSPPKV</sequence>
<dbReference type="AlphaFoldDB" id="A0AAE1KAW5"/>
<comment type="subcellular location">
    <subcellularLocation>
        <location evidence="1">Nucleus</location>
    </subcellularLocation>
</comment>
<evidence type="ECO:0000256" key="3">
    <source>
        <dbReference type="ARBA" id="ARBA00022771"/>
    </source>
</evidence>
<name>A0AAE1KAW5_9FABA</name>
<feature type="domain" description="C2H2-type" evidence="10">
    <location>
        <begin position="61"/>
        <end position="88"/>
    </location>
</feature>
<keyword evidence="5" id="KW-0805">Transcription regulation</keyword>